<evidence type="ECO:0000313" key="3">
    <source>
        <dbReference type="EMBL" id="RSB67127.1"/>
    </source>
</evidence>
<organism evidence="3 4">
    <name type="scientific">Rhizobium pisi</name>
    <dbReference type="NCBI Taxonomy" id="574561"/>
    <lineage>
        <taxon>Bacteria</taxon>
        <taxon>Pseudomonadati</taxon>
        <taxon>Pseudomonadota</taxon>
        <taxon>Alphaproteobacteria</taxon>
        <taxon>Hyphomicrobiales</taxon>
        <taxon>Rhizobiaceae</taxon>
        <taxon>Rhizobium/Agrobacterium group</taxon>
        <taxon>Rhizobium</taxon>
    </lineage>
</organism>
<gene>
    <name evidence="3" type="ORF">EFD55_21690</name>
    <name evidence="2" type="ORF">FHS26_004322</name>
</gene>
<comment type="caution">
    <text evidence="3">The sequence shown here is derived from an EMBL/GenBank/DDBJ whole genome shotgun (WGS) entry which is preliminary data.</text>
</comment>
<name>A0A427MGS1_9HYPH</name>
<evidence type="ECO:0000256" key="1">
    <source>
        <dbReference type="SAM" id="MobiDB-lite"/>
    </source>
</evidence>
<dbReference type="RefSeq" id="WP_125847173.1">
    <property type="nucleotide sequence ID" value="NZ_JACHXH010000015.1"/>
</dbReference>
<dbReference type="InterPro" id="IPR010385">
    <property type="entry name" value="DUF982"/>
</dbReference>
<keyword evidence="5" id="KW-1185">Reference proteome</keyword>
<dbReference type="Proteomes" id="UP000277279">
    <property type="component" value="Unassembled WGS sequence"/>
</dbReference>
<dbReference type="AlphaFoldDB" id="A0A427MGS1"/>
<accession>A0A427MGS1</accession>
<reference evidence="3 4" key="1">
    <citation type="submission" date="2018-11" db="EMBL/GenBank/DDBJ databases">
        <authorList>
            <person name="Huo Y."/>
        </authorList>
    </citation>
    <scope>NUCLEOTIDE SEQUENCE [LARGE SCALE GENOMIC DNA]</scope>
    <source>
        <strain evidence="3 4">DSM 30132</strain>
    </source>
</reference>
<evidence type="ECO:0000313" key="4">
    <source>
        <dbReference type="Proteomes" id="UP000277279"/>
    </source>
</evidence>
<dbReference type="Gene3D" id="6.10.250.730">
    <property type="match status" value="1"/>
</dbReference>
<dbReference type="EMBL" id="JACHXH010000015">
    <property type="protein sequence ID" value="MBB3136567.1"/>
    <property type="molecule type" value="Genomic_DNA"/>
</dbReference>
<evidence type="ECO:0000313" key="2">
    <source>
        <dbReference type="EMBL" id="MBB3136567.1"/>
    </source>
</evidence>
<dbReference type="Pfam" id="PF06169">
    <property type="entry name" value="DUF982"/>
    <property type="match status" value="1"/>
</dbReference>
<feature type="region of interest" description="Disordered" evidence="1">
    <location>
        <begin position="90"/>
        <end position="121"/>
    </location>
</feature>
<sequence length="121" mass="12831">MSDLTDPSPIPIKMISAQIQGVGSYRSARTVADLAGMLISDDWPKKAGDPIFQRALVACLTALTDQSGGSRARKAFIAAARAAGITLLPDDAPDLIDGRISKAPRGKGRTASRPPDLHHWQ</sequence>
<evidence type="ECO:0000313" key="5">
    <source>
        <dbReference type="Proteomes" id="UP000518315"/>
    </source>
</evidence>
<dbReference type="Proteomes" id="UP000518315">
    <property type="component" value="Unassembled WGS sequence"/>
</dbReference>
<protein>
    <submittedName>
        <fullName evidence="3">DUF982 domain-containing protein</fullName>
    </submittedName>
</protein>
<proteinExistence type="predicted"/>
<dbReference type="OrthoDB" id="8398730at2"/>
<reference evidence="2 5" key="2">
    <citation type="submission" date="2020-08" db="EMBL/GenBank/DDBJ databases">
        <title>Genomic Encyclopedia of Type Strains, Phase III (KMG-III): the genomes of soil and plant-associated and newly described type strains.</title>
        <authorList>
            <person name="Whitman W."/>
        </authorList>
    </citation>
    <scope>NUCLEOTIDE SEQUENCE [LARGE SCALE GENOMIC DNA]</scope>
    <source>
        <strain evidence="2 5">CECT 4113</strain>
    </source>
</reference>
<dbReference type="EMBL" id="RJJT01000015">
    <property type="protein sequence ID" value="RSB67127.1"/>
    <property type="molecule type" value="Genomic_DNA"/>
</dbReference>